<feature type="domain" description="Fe2OG dioxygenase" evidence="6">
    <location>
        <begin position="246"/>
        <end position="353"/>
    </location>
</feature>
<dbReference type="GO" id="GO:0005783">
    <property type="term" value="C:endoplasmic reticulum"/>
    <property type="evidence" value="ECO:0007669"/>
    <property type="project" value="TreeGrafter"/>
</dbReference>
<accession>K0SJ28</accession>
<dbReference type="InterPro" id="IPR044862">
    <property type="entry name" value="Pro_4_hyd_alph_FE2OG_OXY"/>
</dbReference>
<keyword evidence="4" id="KW-0560">Oxidoreductase</keyword>
<evidence type="ECO:0000256" key="4">
    <source>
        <dbReference type="ARBA" id="ARBA00023002"/>
    </source>
</evidence>
<dbReference type="OMA" id="FHYVTEA"/>
<evidence type="ECO:0000259" key="6">
    <source>
        <dbReference type="PROSITE" id="PS51471"/>
    </source>
</evidence>
<gene>
    <name evidence="7" type="ORF">THAOC_18549</name>
</gene>
<dbReference type="GO" id="GO:0031418">
    <property type="term" value="F:L-ascorbic acid binding"/>
    <property type="evidence" value="ECO:0007669"/>
    <property type="project" value="InterPro"/>
</dbReference>
<dbReference type="AlphaFoldDB" id="K0SJ28"/>
<evidence type="ECO:0000256" key="3">
    <source>
        <dbReference type="ARBA" id="ARBA00022964"/>
    </source>
</evidence>
<evidence type="ECO:0000256" key="2">
    <source>
        <dbReference type="ARBA" id="ARBA00022723"/>
    </source>
</evidence>
<dbReference type="PANTHER" id="PTHR10869:SF246">
    <property type="entry name" value="TRANSMEMBRANE PROLYL 4-HYDROXYLASE"/>
    <property type="match status" value="1"/>
</dbReference>
<dbReference type="GO" id="GO:0004656">
    <property type="term" value="F:procollagen-proline 4-dioxygenase activity"/>
    <property type="evidence" value="ECO:0007669"/>
    <property type="project" value="TreeGrafter"/>
</dbReference>
<comment type="caution">
    <text evidence="7">The sequence shown here is derived from an EMBL/GenBank/DDBJ whole genome shotgun (WGS) entry which is preliminary data.</text>
</comment>
<sequence>MPVEKRDRALNVSNLIVSQSNLRIDATDGHKHGHGKDGREEIIGKESRQTRLATAGRAVGVARRGHRAGRPTPDGLDGRRGLLRLHCQVPMDEHEGDTSSESTEGCFLEMLGLEDFSSLPSCEDDTSAIGQRVVARITVPSGCSRYHHRPNDCCAFQISGCLEAEECSDLIQLATALSKFHYVTEATHVDDAGVSHTVKLQQPNKHKLSVFEHEPSREKLWRGLEPLIADQIDAFTSTTGCGQPIGLNPRLRVLRYDSEDKDVFDPHFDATTRVAGDRTSLLTVLLYLNDGGGADFEGGQTLFLDSSEKDDNIMVTPSMGSVVVFEHDLFHSSAPLEFGTKYVLRTDVLFDVDTPVGYVDRPRAPLDSIATLSTVSELCDKMSVSDEIRSALDQNDVLNMSLDALISVPYINRMLTELIGRETATSMLSKAAKYKG</sequence>
<keyword evidence="5" id="KW-0408">Iron</keyword>
<dbReference type="OrthoDB" id="69177at2759"/>
<evidence type="ECO:0000256" key="5">
    <source>
        <dbReference type="ARBA" id="ARBA00023004"/>
    </source>
</evidence>
<evidence type="ECO:0000313" key="7">
    <source>
        <dbReference type="EMBL" id="EJK61021.1"/>
    </source>
</evidence>
<dbReference type="GO" id="GO:0005506">
    <property type="term" value="F:iron ion binding"/>
    <property type="evidence" value="ECO:0007669"/>
    <property type="project" value="InterPro"/>
</dbReference>
<proteinExistence type="predicted"/>
<dbReference type="eggNOG" id="ENOG502SS3U">
    <property type="taxonomic scope" value="Eukaryota"/>
</dbReference>
<keyword evidence="3" id="KW-0223">Dioxygenase</keyword>
<dbReference type="Gene3D" id="2.60.120.620">
    <property type="entry name" value="q2cbj1_9rhob like domain"/>
    <property type="match status" value="1"/>
</dbReference>
<dbReference type="InterPro" id="IPR006620">
    <property type="entry name" value="Pro_4_hyd_alph"/>
</dbReference>
<comment type="cofactor">
    <cofactor evidence="1">
        <name>L-ascorbate</name>
        <dbReference type="ChEBI" id="CHEBI:38290"/>
    </cofactor>
</comment>
<evidence type="ECO:0000313" key="8">
    <source>
        <dbReference type="Proteomes" id="UP000266841"/>
    </source>
</evidence>
<dbReference type="InterPro" id="IPR045054">
    <property type="entry name" value="P4HA-like"/>
</dbReference>
<evidence type="ECO:0000256" key="1">
    <source>
        <dbReference type="ARBA" id="ARBA00001961"/>
    </source>
</evidence>
<dbReference type="PROSITE" id="PS51471">
    <property type="entry name" value="FE2OG_OXY"/>
    <property type="match status" value="1"/>
</dbReference>
<keyword evidence="2" id="KW-0479">Metal-binding</keyword>
<reference evidence="7 8" key="1">
    <citation type="journal article" date="2012" name="Genome Biol.">
        <title>Genome and low-iron response of an oceanic diatom adapted to chronic iron limitation.</title>
        <authorList>
            <person name="Lommer M."/>
            <person name="Specht M."/>
            <person name="Roy A.S."/>
            <person name="Kraemer L."/>
            <person name="Andreson R."/>
            <person name="Gutowska M.A."/>
            <person name="Wolf J."/>
            <person name="Bergner S.V."/>
            <person name="Schilhabel M.B."/>
            <person name="Klostermeier U.C."/>
            <person name="Beiko R.G."/>
            <person name="Rosenstiel P."/>
            <person name="Hippler M."/>
            <person name="Laroche J."/>
        </authorList>
    </citation>
    <scope>NUCLEOTIDE SEQUENCE [LARGE SCALE GENOMIC DNA]</scope>
    <source>
        <strain evidence="7 8">CCMP1005</strain>
    </source>
</reference>
<dbReference type="SMART" id="SM00702">
    <property type="entry name" value="P4Hc"/>
    <property type="match status" value="1"/>
</dbReference>
<dbReference type="Proteomes" id="UP000266841">
    <property type="component" value="Unassembled WGS sequence"/>
</dbReference>
<dbReference type="InterPro" id="IPR005123">
    <property type="entry name" value="Oxoglu/Fe-dep_dioxygenase_dom"/>
</dbReference>
<dbReference type="PANTHER" id="PTHR10869">
    <property type="entry name" value="PROLYL 4-HYDROXYLASE ALPHA SUBUNIT"/>
    <property type="match status" value="1"/>
</dbReference>
<keyword evidence="8" id="KW-1185">Reference proteome</keyword>
<organism evidence="7 8">
    <name type="scientific">Thalassiosira oceanica</name>
    <name type="common">Marine diatom</name>
    <dbReference type="NCBI Taxonomy" id="159749"/>
    <lineage>
        <taxon>Eukaryota</taxon>
        <taxon>Sar</taxon>
        <taxon>Stramenopiles</taxon>
        <taxon>Ochrophyta</taxon>
        <taxon>Bacillariophyta</taxon>
        <taxon>Coscinodiscophyceae</taxon>
        <taxon>Thalassiosirophycidae</taxon>
        <taxon>Thalassiosirales</taxon>
        <taxon>Thalassiosiraceae</taxon>
        <taxon>Thalassiosira</taxon>
    </lineage>
</organism>
<protein>
    <recommendedName>
        <fullName evidence="6">Fe2OG dioxygenase domain-containing protein</fullName>
    </recommendedName>
</protein>
<name>K0SJ28_THAOC</name>
<dbReference type="EMBL" id="AGNL01020480">
    <property type="protein sequence ID" value="EJK61021.1"/>
    <property type="molecule type" value="Genomic_DNA"/>
</dbReference>
<dbReference type="Pfam" id="PF13640">
    <property type="entry name" value="2OG-FeII_Oxy_3"/>
    <property type="match status" value="1"/>
</dbReference>